<keyword evidence="2" id="KW-1185">Reference proteome</keyword>
<comment type="caution">
    <text evidence="1">The sequence shown here is derived from an EMBL/GenBank/DDBJ whole genome shotgun (WGS) entry which is preliminary data.</text>
</comment>
<evidence type="ECO:0000313" key="1">
    <source>
        <dbReference type="EMBL" id="CAG9950924.1"/>
    </source>
</evidence>
<gene>
    <name evidence="1" type="ORF">CRV2_00019159</name>
</gene>
<accession>A0ACA9UD14</accession>
<reference evidence="1" key="2">
    <citation type="submission" date="2021-10" db="EMBL/GenBank/DDBJ databases">
        <authorList>
            <person name="Piombo E."/>
        </authorList>
    </citation>
    <scope>NUCLEOTIDE SEQUENCE</scope>
</reference>
<evidence type="ECO:0000313" key="2">
    <source>
        <dbReference type="Proteomes" id="UP000836387"/>
    </source>
</evidence>
<sequence>MLTDIPNVVLQISVFSLIFYFMTAFQMDAGKFFTFWVLTVLSALTFTQLYRMIGSLFRSFDNASKISGFWSSAMMVYAGYFISYQNMHPRFQWILWINPASYGYEAIMANELGGLSLECIGSQLVPNGDGYSTTTNRACTVAGAGPDGMFMIGDNYMRQSYSFQLCTFGATLES</sequence>
<reference evidence="1" key="1">
    <citation type="submission" date="2020-04" db="EMBL/GenBank/DDBJ databases">
        <authorList>
            <person name="Broberg M."/>
        </authorList>
    </citation>
    <scope>NUCLEOTIDE SEQUENCE</scope>
</reference>
<name>A0ACA9UD14_BIOOC</name>
<protein>
    <submittedName>
        <fullName evidence="1">Uncharacterized protein</fullName>
    </submittedName>
</protein>
<organism evidence="1 2">
    <name type="scientific">Clonostachys rosea f. rosea IK726</name>
    <dbReference type="NCBI Taxonomy" id="1349383"/>
    <lineage>
        <taxon>Eukaryota</taxon>
        <taxon>Fungi</taxon>
        <taxon>Dikarya</taxon>
        <taxon>Ascomycota</taxon>
        <taxon>Pezizomycotina</taxon>
        <taxon>Sordariomycetes</taxon>
        <taxon>Hypocreomycetidae</taxon>
        <taxon>Hypocreales</taxon>
        <taxon>Bionectriaceae</taxon>
        <taxon>Clonostachys</taxon>
    </lineage>
</organism>
<dbReference type="EMBL" id="CADEHS020000210">
    <property type="protein sequence ID" value="CAG9950924.1"/>
    <property type="molecule type" value="Genomic_DNA"/>
</dbReference>
<dbReference type="Proteomes" id="UP000836387">
    <property type="component" value="Unassembled WGS sequence"/>
</dbReference>
<proteinExistence type="predicted"/>